<dbReference type="GO" id="GO:0014069">
    <property type="term" value="C:postsynaptic density"/>
    <property type="evidence" value="ECO:0007669"/>
    <property type="project" value="UniProtKB-SubCell"/>
</dbReference>
<feature type="domain" description="SAM" evidence="3">
    <location>
        <begin position="260"/>
        <end position="323"/>
    </location>
</feature>
<dbReference type="EMBL" id="KB095811">
    <property type="protein sequence ID" value="ESO11994.1"/>
    <property type="molecule type" value="Genomic_DNA"/>
</dbReference>
<dbReference type="InterPro" id="IPR051569">
    <property type="entry name" value="SHANK"/>
</dbReference>
<dbReference type="STRING" id="6412.T1EMQ6"/>
<dbReference type="InterPro" id="IPR013761">
    <property type="entry name" value="SAM/pointed_sf"/>
</dbReference>
<dbReference type="OrthoDB" id="445896at2759"/>
<dbReference type="Pfam" id="PF00595">
    <property type="entry name" value="PDZ"/>
    <property type="match status" value="1"/>
</dbReference>
<proteinExistence type="predicted"/>
<evidence type="ECO:0000256" key="2">
    <source>
        <dbReference type="ARBA" id="ARBA00034105"/>
    </source>
</evidence>
<dbReference type="SUPFAM" id="SSF50156">
    <property type="entry name" value="PDZ domain-like"/>
    <property type="match status" value="1"/>
</dbReference>
<reference evidence="6" key="3">
    <citation type="submission" date="2015-06" db="UniProtKB">
        <authorList>
            <consortium name="EnsemblMetazoa"/>
        </authorList>
    </citation>
    <scope>IDENTIFICATION</scope>
</reference>
<evidence type="ECO:0000259" key="4">
    <source>
        <dbReference type="PROSITE" id="PS50106"/>
    </source>
</evidence>
<accession>T1EMQ6</accession>
<name>T1EMQ6_HELRO</name>
<reference evidence="5 7" key="2">
    <citation type="journal article" date="2013" name="Nature">
        <title>Insights into bilaterian evolution from three spiralian genomes.</title>
        <authorList>
            <person name="Simakov O."/>
            <person name="Marletaz F."/>
            <person name="Cho S.J."/>
            <person name="Edsinger-Gonzales E."/>
            <person name="Havlak P."/>
            <person name="Hellsten U."/>
            <person name="Kuo D.H."/>
            <person name="Larsson T."/>
            <person name="Lv J."/>
            <person name="Arendt D."/>
            <person name="Savage R."/>
            <person name="Osoegawa K."/>
            <person name="de Jong P."/>
            <person name="Grimwood J."/>
            <person name="Chapman J.A."/>
            <person name="Shapiro H."/>
            <person name="Aerts A."/>
            <person name="Otillar R.P."/>
            <person name="Terry A.Y."/>
            <person name="Boore J.L."/>
            <person name="Grigoriev I.V."/>
            <person name="Lindberg D.R."/>
            <person name="Seaver E.C."/>
            <person name="Weisblat D.A."/>
            <person name="Putnam N.H."/>
            <person name="Rokhsar D.S."/>
        </authorList>
    </citation>
    <scope>NUCLEOTIDE SEQUENCE</scope>
</reference>
<dbReference type="InterPro" id="IPR001478">
    <property type="entry name" value="PDZ"/>
</dbReference>
<dbReference type="PANTHER" id="PTHR24135">
    <property type="entry name" value="SH3 AND MULTIPLE ANKYRIN REPEAT DOMAINS PROTEIN"/>
    <property type="match status" value="1"/>
</dbReference>
<dbReference type="RefSeq" id="XP_009008714.1">
    <property type="nucleotide sequence ID" value="XM_009010466.1"/>
</dbReference>
<sequence length="327" mass="36759">MAYLVEIFSILNELNGSIQHVKNVGEFNKIGCYIVSGNNVSNGDLGFSPSDGIPALQYFEYVQPGSVAEKAGIKKLDFLAEINGEDVRSSTHAHTVSLLKNAVGELELVIITVPNINETFLTGVINTRVNYRNEMNKPRNFKFHDHSLGILEPLNESPEEDICEISEKCNAVQLEDQNIVKKNTEIEDDTNFEIVFINDPQMKPVVQPRKFLLKPSNSSQPPKPILPSEFVTKSKSVEVVSPLKEYRRQELSINNIVSAWSVNDVTNFLISLGLLQHVNNFKIGKVDGFKLQQLKRQDFIHLGVDDVTHRMHIERGILKANRTMSSC</sequence>
<dbReference type="InParanoid" id="T1EMQ6"/>
<dbReference type="InterPro" id="IPR036034">
    <property type="entry name" value="PDZ_sf"/>
</dbReference>
<keyword evidence="1" id="KW-0770">Synapse</keyword>
<dbReference type="AlphaFoldDB" id="T1EMQ6"/>
<dbReference type="FunFam" id="1.10.150.50:FF:000111">
    <property type="entry name" value="Predicted protein"/>
    <property type="match status" value="1"/>
</dbReference>
<dbReference type="InterPro" id="IPR001660">
    <property type="entry name" value="SAM"/>
</dbReference>
<dbReference type="PROSITE" id="PS50105">
    <property type="entry name" value="SAM_DOMAIN"/>
    <property type="match status" value="1"/>
</dbReference>
<dbReference type="Gene3D" id="1.10.150.50">
    <property type="entry name" value="Transcription Factor, Ets-1"/>
    <property type="match status" value="1"/>
</dbReference>
<organism evidence="6 7">
    <name type="scientific">Helobdella robusta</name>
    <name type="common">Californian leech</name>
    <dbReference type="NCBI Taxonomy" id="6412"/>
    <lineage>
        <taxon>Eukaryota</taxon>
        <taxon>Metazoa</taxon>
        <taxon>Spiralia</taxon>
        <taxon>Lophotrochozoa</taxon>
        <taxon>Annelida</taxon>
        <taxon>Clitellata</taxon>
        <taxon>Hirudinea</taxon>
        <taxon>Rhynchobdellida</taxon>
        <taxon>Glossiphoniidae</taxon>
        <taxon>Helobdella</taxon>
    </lineage>
</organism>
<dbReference type="Pfam" id="PF00536">
    <property type="entry name" value="SAM_1"/>
    <property type="match status" value="1"/>
</dbReference>
<evidence type="ECO:0008006" key="8">
    <source>
        <dbReference type="Google" id="ProtNLM"/>
    </source>
</evidence>
<dbReference type="CTD" id="20197856"/>
<gene>
    <name evidence="6" type="primary">20197856</name>
    <name evidence="5" type="ORF">HELRODRAFT_158379</name>
</gene>
<dbReference type="Gene3D" id="2.30.42.10">
    <property type="match status" value="1"/>
</dbReference>
<evidence type="ECO:0000313" key="5">
    <source>
        <dbReference type="EMBL" id="ESO11994.1"/>
    </source>
</evidence>
<evidence type="ECO:0000313" key="6">
    <source>
        <dbReference type="EnsemblMetazoa" id="HelroP158379"/>
    </source>
</evidence>
<feature type="domain" description="PDZ" evidence="4">
    <location>
        <begin position="34"/>
        <end position="114"/>
    </location>
</feature>
<dbReference type="SMART" id="SM00454">
    <property type="entry name" value="SAM"/>
    <property type="match status" value="1"/>
</dbReference>
<dbReference type="PANTHER" id="PTHR24135:SF28">
    <property type="entry name" value="LD13733P"/>
    <property type="match status" value="1"/>
</dbReference>
<dbReference type="HOGENOM" id="CLU_850653_0_0_1"/>
<evidence type="ECO:0000256" key="1">
    <source>
        <dbReference type="ARBA" id="ARBA00023018"/>
    </source>
</evidence>
<dbReference type="PROSITE" id="PS50106">
    <property type="entry name" value="PDZ"/>
    <property type="match status" value="1"/>
</dbReference>
<comment type="subcellular location">
    <subcellularLocation>
        <location evidence="2">Postsynaptic density</location>
    </subcellularLocation>
</comment>
<dbReference type="eggNOG" id="KOG3528">
    <property type="taxonomic scope" value="Eukaryota"/>
</dbReference>
<dbReference type="EMBL" id="AMQM01000025">
    <property type="status" value="NOT_ANNOTATED_CDS"/>
    <property type="molecule type" value="Genomic_DNA"/>
</dbReference>
<evidence type="ECO:0000313" key="7">
    <source>
        <dbReference type="Proteomes" id="UP000015101"/>
    </source>
</evidence>
<dbReference type="GeneID" id="20197856"/>
<dbReference type="Proteomes" id="UP000015101">
    <property type="component" value="Unassembled WGS sequence"/>
</dbReference>
<evidence type="ECO:0000259" key="3">
    <source>
        <dbReference type="PROSITE" id="PS50105"/>
    </source>
</evidence>
<protein>
    <recommendedName>
        <fullName evidence="8">PDZ domain-containing protein</fullName>
    </recommendedName>
</protein>
<dbReference type="SMART" id="SM00228">
    <property type="entry name" value="PDZ"/>
    <property type="match status" value="1"/>
</dbReference>
<dbReference type="KEGG" id="hro:HELRODRAFT_158379"/>
<dbReference type="EnsemblMetazoa" id="HelroT158379">
    <property type="protein sequence ID" value="HelroP158379"/>
    <property type="gene ID" value="HelroG158379"/>
</dbReference>
<dbReference type="SUPFAM" id="SSF47769">
    <property type="entry name" value="SAM/Pointed domain"/>
    <property type="match status" value="1"/>
</dbReference>
<reference evidence="7" key="1">
    <citation type="submission" date="2012-12" db="EMBL/GenBank/DDBJ databases">
        <authorList>
            <person name="Hellsten U."/>
            <person name="Grimwood J."/>
            <person name="Chapman J.A."/>
            <person name="Shapiro H."/>
            <person name="Aerts A."/>
            <person name="Otillar R.P."/>
            <person name="Terry A.Y."/>
            <person name="Boore J.L."/>
            <person name="Simakov O."/>
            <person name="Marletaz F."/>
            <person name="Cho S.-J."/>
            <person name="Edsinger-Gonzales E."/>
            <person name="Havlak P."/>
            <person name="Kuo D.-H."/>
            <person name="Larsson T."/>
            <person name="Lv J."/>
            <person name="Arendt D."/>
            <person name="Savage R."/>
            <person name="Osoegawa K."/>
            <person name="de Jong P."/>
            <person name="Lindberg D.R."/>
            <person name="Seaver E.C."/>
            <person name="Weisblat D.A."/>
            <person name="Putnam N.H."/>
            <person name="Grigoriev I.V."/>
            <person name="Rokhsar D.S."/>
        </authorList>
    </citation>
    <scope>NUCLEOTIDE SEQUENCE</scope>
</reference>
<keyword evidence="7" id="KW-1185">Reference proteome</keyword>